<keyword evidence="2" id="KW-1185">Reference proteome</keyword>
<dbReference type="EMBL" id="JANSLD010000035">
    <property type="protein sequence ID" value="MCY1583998.1"/>
    <property type="molecule type" value="Genomic_DNA"/>
</dbReference>
<accession>A0ABT4BMV5</accession>
<organism evidence="1 2">
    <name type="scientific">Staphylococcus pettenkoferi</name>
    <dbReference type="NCBI Taxonomy" id="170573"/>
    <lineage>
        <taxon>Bacteria</taxon>
        <taxon>Bacillati</taxon>
        <taxon>Bacillota</taxon>
        <taxon>Bacilli</taxon>
        <taxon>Bacillales</taxon>
        <taxon>Staphylococcaceae</taxon>
        <taxon>Staphylococcus</taxon>
    </lineage>
</organism>
<reference evidence="1" key="2">
    <citation type="submission" date="2022-08" db="EMBL/GenBank/DDBJ databases">
        <authorList>
            <person name="Magnan C."/>
        </authorList>
    </citation>
    <scope>NUCLEOTIDE SEQUENCE</scope>
    <source>
        <strain evidence="1">NSP012P</strain>
    </source>
</reference>
<dbReference type="Proteomes" id="UP001072952">
    <property type="component" value="Unassembled WGS sequence"/>
</dbReference>
<sequence>MSELSIVQRAHDLALLKAEILANQQIAETGTVNIELTSEYAIAYAEAKDALEKIFTKDQD</sequence>
<comment type="caution">
    <text evidence="1">The sequence shown here is derived from an EMBL/GenBank/DDBJ whole genome shotgun (WGS) entry which is preliminary data.</text>
</comment>
<evidence type="ECO:0000313" key="1">
    <source>
        <dbReference type="EMBL" id="MCY1583998.1"/>
    </source>
</evidence>
<protein>
    <submittedName>
        <fullName evidence="1">Uncharacterized protein</fullName>
    </submittedName>
</protein>
<dbReference type="RefSeq" id="WP_268213684.1">
    <property type="nucleotide sequence ID" value="NZ_JANSLD010000035.1"/>
</dbReference>
<proteinExistence type="predicted"/>
<reference evidence="1" key="1">
    <citation type="journal article" date="2022" name="Int. J. Mol. Sci.">
        <title>Phenotypic and Genotypic Virulence Characterisation of Staphylococcus pettenkoferi Strains Isolated from Human Bloodstream and Diabetic Foot Infections.</title>
        <authorList>
            <person name="Magnan C."/>
            <person name="Ahmad-Mansour N."/>
            <person name="Pouget C."/>
            <person name="Morsli M."/>
            <person name="Huc-Brandt S."/>
            <person name="Pantel A."/>
            <person name="Dunyach-Remy C."/>
            <person name="Sotto A."/>
            <person name="Molle V."/>
            <person name="Lavigne J.-P."/>
        </authorList>
    </citation>
    <scope>NUCLEOTIDE SEQUENCE</scope>
    <source>
        <strain evidence="1">NSP012P</strain>
    </source>
</reference>
<name>A0ABT4BMV5_9STAP</name>
<evidence type="ECO:0000313" key="2">
    <source>
        <dbReference type="Proteomes" id="UP001072952"/>
    </source>
</evidence>
<gene>
    <name evidence="1" type="ORF">NW133_10865</name>
</gene>